<sequence>MDEHLVARYNKEIARLRQTMEKLEREKAMVESRIAQRCGFVSSLRRFPVEVLNQIFSYVCSLEEHTRPGFADNASLSISPFRITTPTLNLSQVCSRWRDIVIRKPSLWSSIDLKCIGEFRESDPRPLLNLYVERMQGCLLNLYFVSLWDLMEDEDIGYDLARTAFQLFSRCKSLSLRCHKSSVFFDLIPRLEDNSLPHLKMFYNHNTGEGRRLNEGPGEVDNDKSRSFWGAIRNAPNLITVGTGFTPNITTILPCDCLTSLAIENISAGDRQSWFRVFSALPHVQHLRLKFWDTHAGSTETAETSVVELPDLRYLDISAGSHVHLQNVFDVLNAPVLQCVNLELKYDVNPSIRPDPGQVAFAAMLERSSCETLQSIRISAPPSAFHDSLTIARIARSCPNVISIAVDVIAFIDPSCRDRLSLDMTVANFFTILATQPDNEHGPLFPKLSTLFITDFYFPNLTPGTLEALQQMTESRRTCGLLNVGLYLSIYPDMILRGHQREAKKTEPQVWFNGEEMRERLQRLGNLRVEVRLRL</sequence>
<dbReference type="InterPro" id="IPR001810">
    <property type="entry name" value="F-box_dom"/>
</dbReference>
<dbReference type="InterPro" id="IPR036047">
    <property type="entry name" value="F-box-like_dom_sf"/>
</dbReference>
<dbReference type="PANTHER" id="PTHR38926">
    <property type="entry name" value="F-BOX DOMAIN CONTAINING PROTEIN, EXPRESSED"/>
    <property type="match status" value="1"/>
</dbReference>
<evidence type="ECO:0000313" key="3">
    <source>
        <dbReference type="EMBL" id="KAL0068654.1"/>
    </source>
</evidence>
<reference evidence="3 4" key="1">
    <citation type="submission" date="2024-05" db="EMBL/GenBank/DDBJ databases">
        <title>A draft genome resource for the thread blight pathogen Marasmius tenuissimus strain MS-2.</title>
        <authorList>
            <person name="Yulfo-Soto G.E."/>
            <person name="Baruah I.K."/>
            <person name="Amoako-Attah I."/>
            <person name="Bukari Y."/>
            <person name="Meinhardt L.W."/>
            <person name="Bailey B.A."/>
            <person name="Cohen S.P."/>
        </authorList>
    </citation>
    <scope>NUCLEOTIDE SEQUENCE [LARGE SCALE GENOMIC DNA]</scope>
    <source>
        <strain evidence="3 4">MS-2</strain>
    </source>
</reference>
<protein>
    <recommendedName>
        <fullName evidence="2">F-box domain-containing protein</fullName>
    </recommendedName>
</protein>
<evidence type="ECO:0000313" key="4">
    <source>
        <dbReference type="Proteomes" id="UP001437256"/>
    </source>
</evidence>
<proteinExistence type="predicted"/>
<evidence type="ECO:0000259" key="2">
    <source>
        <dbReference type="Pfam" id="PF12937"/>
    </source>
</evidence>
<dbReference type="SUPFAM" id="SSF52047">
    <property type="entry name" value="RNI-like"/>
    <property type="match status" value="1"/>
</dbReference>
<dbReference type="Pfam" id="PF12937">
    <property type="entry name" value="F-box-like"/>
    <property type="match status" value="1"/>
</dbReference>
<name>A0ABR3A5P5_9AGAR</name>
<gene>
    <name evidence="3" type="ORF">AAF712_004370</name>
</gene>
<comment type="caution">
    <text evidence="3">The sequence shown here is derived from an EMBL/GenBank/DDBJ whole genome shotgun (WGS) entry which is preliminary data.</text>
</comment>
<dbReference type="PANTHER" id="PTHR38926:SF5">
    <property type="entry name" value="F-BOX AND LEUCINE-RICH REPEAT PROTEIN 6"/>
    <property type="match status" value="1"/>
</dbReference>
<keyword evidence="1" id="KW-0175">Coiled coil</keyword>
<dbReference type="Gene3D" id="3.80.10.10">
    <property type="entry name" value="Ribonuclease Inhibitor"/>
    <property type="match status" value="1"/>
</dbReference>
<feature type="domain" description="F-box" evidence="2">
    <location>
        <begin position="48"/>
        <end position="113"/>
    </location>
</feature>
<organism evidence="3 4">
    <name type="scientific">Marasmius tenuissimus</name>
    <dbReference type="NCBI Taxonomy" id="585030"/>
    <lineage>
        <taxon>Eukaryota</taxon>
        <taxon>Fungi</taxon>
        <taxon>Dikarya</taxon>
        <taxon>Basidiomycota</taxon>
        <taxon>Agaricomycotina</taxon>
        <taxon>Agaricomycetes</taxon>
        <taxon>Agaricomycetidae</taxon>
        <taxon>Agaricales</taxon>
        <taxon>Marasmiineae</taxon>
        <taxon>Marasmiaceae</taxon>
        <taxon>Marasmius</taxon>
    </lineage>
</organism>
<dbReference type="EMBL" id="JBBXMP010000017">
    <property type="protein sequence ID" value="KAL0068654.1"/>
    <property type="molecule type" value="Genomic_DNA"/>
</dbReference>
<dbReference type="Proteomes" id="UP001437256">
    <property type="component" value="Unassembled WGS sequence"/>
</dbReference>
<dbReference type="SUPFAM" id="SSF81383">
    <property type="entry name" value="F-box domain"/>
    <property type="match status" value="1"/>
</dbReference>
<keyword evidence="4" id="KW-1185">Reference proteome</keyword>
<accession>A0ABR3A5P5</accession>
<evidence type="ECO:0000256" key="1">
    <source>
        <dbReference type="SAM" id="Coils"/>
    </source>
</evidence>
<feature type="coiled-coil region" evidence="1">
    <location>
        <begin position="6"/>
        <end position="33"/>
    </location>
</feature>
<dbReference type="Gene3D" id="1.20.1280.50">
    <property type="match status" value="1"/>
</dbReference>
<dbReference type="InterPro" id="IPR032675">
    <property type="entry name" value="LRR_dom_sf"/>
</dbReference>